<name>A0A067LPY9_JATCU</name>
<evidence type="ECO:0000256" key="1">
    <source>
        <dbReference type="SAM" id="MobiDB-lite"/>
    </source>
</evidence>
<feature type="compositionally biased region" description="Low complexity" evidence="1">
    <location>
        <begin position="98"/>
        <end position="124"/>
    </location>
</feature>
<dbReference type="Proteomes" id="UP000027138">
    <property type="component" value="Unassembled WGS sequence"/>
</dbReference>
<dbReference type="AlphaFoldDB" id="A0A067LPY9"/>
<protein>
    <submittedName>
        <fullName evidence="2">Uncharacterized protein</fullName>
    </submittedName>
</protein>
<keyword evidence="3" id="KW-1185">Reference proteome</keyword>
<accession>A0A067LPY9</accession>
<sequence>MMLSCEVDQGKINIFWADQTELRGCLFKIDWSRQSRSNRAEWVARSKLFKPIKPSFEDFVIKSTFFGPIKPRFEDLFSKSTGADKADQTELSGWPDQSSSSRSNRASKTLSSNHHFSSRSNRASRMSLQIPWKPIKPIKPSLRGEQTFKTLQADQTGPRRCLQSQPNRVLKSFTDQWEPTKPIKPSLEGDQMICSASFQADQTELREDCPIEGALIDHFNIYRLYN</sequence>
<organism evidence="2 3">
    <name type="scientific">Jatropha curcas</name>
    <name type="common">Barbados nut</name>
    <dbReference type="NCBI Taxonomy" id="180498"/>
    <lineage>
        <taxon>Eukaryota</taxon>
        <taxon>Viridiplantae</taxon>
        <taxon>Streptophyta</taxon>
        <taxon>Embryophyta</taxon>
        <taxon>Tracheophyta</taxon>
        <taxon>Spermatophyta</taxon>
        <taxon>Magnoliopsida</taxon>
        <taxon>eudicotyledons</taxon>
        <taxon>Gunneridae</taxon>
        <taxon>Pentapetalae</taxon>
        <taxon>rosids</taxon>
        <taxon>fabids</taxon>
        <taxon>Malpighiales</taxon>
        <taxon>Euphorbiaceae</taxon>
        <taxon>Crotonoideae</taxon>
        <taxon>Jatropheae</taxon>
        <taxon>Jatropha</taxon>
    </lineage>
</organism>
<evidence type="ECO:0000313" key="2">
    <source>
        <dbReference type="EMBL" id="KDP46614.1"/>
    </source>
</evidence>
<gene>
    <name evidence="2" type="ORF">JCGZ_04548</name>
</gene>
<feature type="region of interest" description="Disordered" evidence="1">
    <location>
        <begin position="84"/>
        <end position="124"/>
    </location>
</feature>
<proteinExistence type="predicted"/>
<evidence type="ECO:0000313" key="3">
    <source>
        <dbReference type="Proteomes" id="UP000027138"/>
    </source>
</evidence>
<dbReference type="EMBL" id="KK914214">
    <property type="protein sequence ID" value="KDP46614.1"/>
    <property type="molecule type" value="Genomic_DNA"/>
</dbReference>
<reference evidence="2 3" key="1">
    <citation type="journal article" date="2014" name="PLoS ONE">
        <title>Global Analysis of Gene Expression Profiles in Physic Nut (Jatropha curcas L.) Seedlings Exposed to Salt Stress.</title>
        <authorList>
            <person name="Zhang L."/>
            <person name="Zhang C."/>
            <person name="Wu P."/>
            <person name="Chen Y."/>
            <person name="Li M."/>
            <person name="Jiang H."/>
            <person name="Wu G."/>
        </authorList>
    </citation>
    <scope>NUCLEOTIDE SEQUENCE [LARGE SCALE GENOMIC DNA]</scope>
    <source>
        <strain evidence="3">cv. GZQX0401</strain>
        <tissue evidence="2">Young leaves</tissue>
    </source>
</reference>